<keyword evidence="1" id="KW-1133">Transmembrane helix</keyword>
<dbReference type="RefSeq" id="WP_137907463.1">
    <property type="nucleotide sequence ID" value="NZ_BJCF01000012.1"/>
</dbReference>
<gene>
    <name evidence="3" type="ORF">NIES80_14690</name>
</gene>
<dbReference type="Pfam" id="PF04536">
    <property type="entry name" value="TPM_phosphatase"/>
    <property type="match status" value="1"/>
</dbReference>
<sequence length="249" mass="27463">MQQLLKKLFSNKKYFTRLLLPLLVMVMGTWLFILPASATGVYEMPGLTADTWILDQGDVISRFNEGNLTKTFKDLAQETGQEVRLVTIHRLDYGETPESFGKGLFTKWFPTAAEQANQVLLLVDTVTNGTALISGDNIKSLLTDTIAQSITEETLGTFLRNGNKYNQGFLDVSDRLVAVLSGKPDPGPPQKIETVKVEGTFTKAEDTDKGNATVWVVGLLIAATVIPMATYYIYQVFQPATKESKESGE</sequence>
<organism evidence="3 4">
    <name type="scientific">Dolichospermum planctonicum</name>
    <dbReference type="NCBI Taxonomy" id="136072"/>
    <lineage>
        <taxon>Bacteria</taxon>
        <taxon>Bacillati</taxon>
        <taxon>Cyanobacteriota</taxon>
        <taxon>Cyanophyceae</taxon>
        <taxon>Nostocales</taxon>
        <taxon>Aphanizomenonaceae</taxon>
        <taxon>Dolichospermum</taxon>
    </lineage>
</organism>
<accession>A0A480AB90</accession>
<dbReference type="PANTHER" id="PTHR30373:SF2">
    <property type="entry name" value="UPF0603 PROTEIN YGCG"/>
    <property type="match status" value="1"/>
</dbReference>
<name>A0A480AB90_9CYAN</name>
<dbReference type="Proteomes" id="UP000299367">
    <property type="component" value="Unassembled WGS sequence"/>
</dbReference>
<dbReference type="Gene3D" id="3.10.310.50">
    <property type="match status" value="1"/>
</dbReference>
<dbReference type="EMBL" id="BJCF01000012">
    <property type="protein sequence ID" value="GCL41772.1"/>
    <property type="molecule type" value="Genomic_DNA"/>
</dbReference>
<evidence type="ECO:0000256" key="1">
    <source>
        <dbReference type="SAM" id="Phobius"/>
    </source>
</evidence>
<evidence type="ECO:0000313" key="4">
    <source>
        <dbReference type="Proteomes" id="UP000299367"/>
    </source>
</evidence>
<proteinExistence type="predicted"/>
<evidence type="ECO:0000259" key="2">
    <source>
        <dbReference type="Pfam" id="PF04536"/>
    </source>
</evidence>
<protein>
    <recommendedName>
        <fullName evidence="2">TPM domain-containing protein</fullName>
    </recommendedName>
</protein>
<feature type="transmembrane region" description="Helical" evidence="1">
    <location>
        <begin position="212"/>
        <end position="234"/>
    </location>
</feature>
<comment type="caution">
    <text evidence="3">The sequence shown here is derived from an EMBL/GenBank/DDBJ whole genome shotgun (WGS) entry which is preliminary data.</text>
</comment>
<evidence type="ECO:0000313" key="3">
    <source>
        <dbReference type="EMBL" id="GCL41772.1"/>
    </source>
</evidence>
<dbReference type="InterPro" id="IPR007621">
    <property type="entry name" value="TPM_dom"/>
</dbReference>
<reference evidence="4" key="1">
    <citation type="submission" date="2019-02" db="EMBL/GenBank/DDBJ databases">
        <title>Draft genome sequence of Dolichospermum planctonicum NIES-80.</title>
        <authorList>
            <person name="Yamaguchi H."/>
            <person name="Suzuki S."/>
            <person name="Kawachi M."/>
        </authorList>
    </citation>
    <scope>NUCLEOTIDE SEQUENCE [LARGE SCALE GENOMIC DNA]</scope>
    <source>
        <strain evidence="4">NIES-80</strain>
    </source>
</reference>
<feature type="domain" description="TPM" evidence="2">
    <location>
        <begin position="54"/>
        <end position="178"/>
    </location>
</feature>
<keyword evidence="1" id="KW-0472">Membrane</keyword>
<dbReference type="AlphaFoldDB" id="A0A480AB90"/>
<dbReference type="PANTHER" id="PTHR30373">
    <property type="entry name" value="UPF0603 PROTEIN YGCG"/>
    <property type="match status" value="1"/>
</dbReference>
<keyword evidence="1" id="KW-0812">Transmembrane</keyword>
<dbReference type="NCBIfam" id="NF047379">
    <property type="entry name" value="photo_II_Psb32"/>
    <property type="match status" value="1"/>
</dbReference>
<dbReference type="OrthoDB" id="458740at2"/>